<dbReference type="EC" id="2.1.1.297" evidence="5"/>
<dbReference type="NCBIfam" id="TIGR03534">
    <property type="entry name" value="RF_mod_PrmC"/>
    <property type="match status" value="1"/>
</dbReference>
<feature type="binding site" evidence="5">
    <location>
        <position position="189"/>
    </location>
    <ligand>
        <name>S-adenosyl-L-methionine</name>
        <dbReference type="ChEBI" id="CHEBI:59789"/>
    </ligand>
</feature>
<evidence type="ECO:0000256" key="4">
    <source>
        <dbReference type="ARBA" id="ARBA00048391"/>
    </source>
</evidence>
<dbReference type="InterPro" id="IPR029063">
    <property type="entry name" value="SAM-dependent_MTases_sf"/>
</dbReference>
<dbReference type="InterPro" id="IPR004556">
    <property type="entry name" value="HemK-like"/>
</dbReference>
<evidence type="ECO:0000259" key="6">
    <source>
        <dbReference type="Pfam" id="PF05175"/>
    </source>
</evidence>
<comment type="function">
    <text evidence="5">Methylates the class 1 translation termination release factors RF1/PrfA and RF2/PrfB on the glutamine residue of the universally conserved GGQ motif.</text>
</comment>
<comment type="catalytic activity">
    <reaction evidence="4 5">
        <text>L-glutaminyl-[peptide chain release factor] + S-adenosyl-L-methionine = N(5)-methyl-L-glutaminyl-[peptide chain release factor] + S-adenosyl-L-homocysteine + H(+)</text>
        <dbReference type="Rhea" id="RHEA:42896"/>
        <dbReference type="Rhea" id="RHEA-COMP:10271"/>
        <dbReference type="Rhea" id="RHEA-COMP:10272"/>
        <dbReference type="ChEBI" id="CHEBI:15378"/>
        <dbReference type="ChEBI" id="CHEBI:30011"/>
        <dbReference type="ChEBI" id="CHEBI:57856"/>
        <dbReference type="ChEBI" id="CHEBI:59789"/>
        <dbReference type="ChEBI" id="CHEBI:61891"/>
        <dbReference type="EC" id="2.1.1.297"/>
    </reaction>
</comment>
<evidence type="ECO:0000256" key="2">
    <source>
        <dbReference type="ARBA" id="ARBA00022679"/>
    </source>
</evidence>
<feature type="domain" description="Release factor glutamine methyltransferase N-terminal" evidence="7">
    <location>
        <begin position="19"/>
        <end position="88"/>
    </location>
</feature>
<reference evidence="8" key="1">
    <citation type="submission" date="2022-08" db="EMBL/GenBank/DDBJ databases">
        <title>Chelativorans sichuanense sp. nov., a paraffin oil-degrading bacterium isolated from a mixture of oil-based drill cuttings and paddy soil.</title>
        <authorList>
            <person name="Yu J."/>
            <person name="Liu H."/>
            <person name="Chen Q."/>
        </authorList>
    </citation>
    <scope>NUCLEOTIDE SEQUENCE</scope>
    <source>
        <strain evidence="8">SCAU 2101</strain>
    </source>
</reference>
<dbReference type="Proteomes" id="UP001149009">
    <property type="component" value="Unassembled WGS sequence"/>
</dbReference>
<dbReference type="InterPro" id="IPR007848">
    <property type="entry name" value="Small_mtfrase_dom"/>
</dbReference>
<accession>A0A9X3B915</accession>
<comment type="similarity">
    <text evidence="5">Belongs to the protein N5-glutamine methyltransferase family. PrmC subfamily.</text>
</comment>
<dbReference type="HAMAP" id="MF_02126">
    <property type="entry name" value="RF_methyltr_PrmC"/>
    <property type="match status" value="1"/>
</dbReference>
<proteinExistence type="inferred from homology"/>
<dbReference type="Pfam" id="PF17827">
    <property type="entry name" value="PrmC_N"/>
    <property type="match status" value="1"/>
</dbReference>
<evidence type="ECO:0000259" key="7">
    <source>
        <dbReference type="Pfam" id="PF17827"/>
    </source>
</evidence>
<dbReference type="Gene3D" id="3.40.50.150">
    <property type="entry name" value="Vaccinia Virus protein VP39"/>
    <property type="match status" value="1"/>
</dbReference>
<dbReference type="InterPro" id="IPR019874">
    <property type="entry name" value="RF_methyltr_PrmC"/>
</dbReference>
<dbReference type="InterPro" id="IPR040758">
    <property type="entry name" value="PrmC_N"/>
</dbReference>
<dbReference type="EMBL" id="JAODNV010000006">
    <property type="protein sequence ID" value="MCT8989706.1"/>
    <property type="molecule type" value="Genomic_DNA"/>
</dbReference>
<evidence type="ECO:0000313" key="9">
    <source>
        <dbReference type="Proteomes" id="UP001149009"/>
    </source>
</evidence>
<feature type="binding site" evidence="5">
    <location>
        <position position="203"/>
    </location>
    <ligand>
        <name>S-adenosyl-L-methionine</name>
        <dbReference type="ChEBI" id="CHEBI:59789"/>
    </ligand>
</feature>
<dbReference type="InterPro" id="IPR002052">
    <property type="entry name" value="DNA_methylase_N6_adenine_CS"/>
</dbReference>
<keyword evidence="1 5" id="KW-0489">Methyltransferase</keyword>
<evidence type="ECO:0000313" key="8">
    <source>
        <dbReference type="EMBL" id="MCT8989706.1"/>
    </source>
</evidence>
<feature type="binding site" evidence="5">
    <location>
        <begin position="137"/>
        <end position="141"/>
    </location>
    <ligand>
        <name>S-adenosyl-L-methionine</name>
        <dbReference type="ChEBI" id="CHEBI:59789"/>
    </ligand>
</feature>
<feature type="domain" description="Methyltransferase small" evidence="6">
    <location>
        <begin position="132"/>
        <end position="211"/>
    </location>
</feature>
<dbReference type="Pfam" id="PF05175">
    <property type="entry name" value="MTS"/>
    <property type="match status" value="1"/>
</dbReference>
<dbReference type="RefSeq" id="WP_261514561.1">
    <property type="nucleotide sequence ID" value="NZ_JAODNV010000006.1"/>
</dbReference>
<dbReference type="NCBIfam" id="TIGR00536">
    <property type="entry name" value="hemK_fam"/>
    <property type="match status" value="1"/>
</dbReference>
<feature type="binding site" evidence="5">
    <location>
        <position position="160"/>
    </location>
    <ligand>
        <name>S-adenosyl-L-methionine</name>
        <dbReference type="ChEBI" id="CHEBI:59789"/>
    </ligand>
</feature>
<dbReference type="PANTHER" id="PTHR18895:SF74">
    <property type="entry name" value="MTRF1L RELEASE FACTOR GLUTAMINE METHYLTRANSFERASE"/>
    <property type="match status" value="1"/>
</dbReference>
<evidence type="ECO:0000256" key="3">
    <source>
        <dbReference type="ARBA" id="ARBA00022691"/>
    </source>
</evidence>
<dbReference type="PANTHER" id="PTHR18895">
    <property type="entry name" value="HEMK METHYLTRANSFERASE"/>
    <property type="match status" value="1"/>
</dbReference>
<gene>
    <name evidence="5 8" type="primary">prmC</name>
    <name evidence="8" type="ORF">NYR54_05260</name>
</gene>
<feature type="binding site" evidence="5">
    <location>
        <begin position="203"/>
        <end position="206"/>
    </location>
    <ligand>
        <name>substrate</name>
    </ligand>
</feature>
<evidence type="ECO:0000256" key="1">
    <source>
        <dbReference type="ARBA" id="ARBA00022603"/>
    </source>
</evidence>
<keyword evidence="3 5" id="KW-0949">S-adenosyl-L-methionine</keyword>
<dbReference type="CDD" id="cd02440">
    <property type="entry name" value="AdoMet_MTases"/>
    <property type="match status" value="1"/>
</dbReference>
<evidence type="ECO:0000256" key="5">
    <source>
        <dbReference type="HAMAP-Rule" id="MF_02126"/>
    </source>
</evidence>
<name>A0A9X3B915_9HYPH</name>
<dbReference type="GO" id="GO:0032259">
    <property type="term" value="P:methylation"/>
    <property type="evidence" value="ECO:0007669"/>
    <property type="project" value="UniProtKB-KW"/>
</dbReference>
<protein>
    <recommendedName>
        <fullName evidence="5">Release factor glutamine methyltransferase</fullName>
        <shortName evidence="5">RF MTase</shortName>
        <ecNumber evidence="5">2.1.1.297</ecNumber>
    </recommendedName>
    <alternativeName>
        <fullName evidence="5">N5-glutamine methyltransferase PrmC</fullName>
    </alternativeName>
    <alternativeName>
        <fullName evidence="5">Protein-(glutamine-N5) MTase PrmC</fullName>
    </alternativeName>
    <alternativeName>
        <fullName evidence="5">Protein-glutamine N-methyltransferase PrmC</fullName>
    </alternativeName>
</protein>
<dbReference type="InterPro" id="IPR050320">
    <property type="entry name" value="N5-glutamine_MTase"/>
</dbReference>
<dbReference type="GO" id="GO:0102559">
    <property type="term" value="F:peptide chain release factor N(5)-glutamine methyltransferase activity"/>
    <property type="evidence" value="ECO:0007669"/>
    <property type="project" value="UniProtKB-EC"/>
</dbReference>
<keyword evidence="2 5" id="KW-0808">Transferase</keyword>
<dbReference type="PROSITE" id="PS00092">
    <property type="entry name" value="N6_MTASE"/>
    <property type="match status" value="1"/>
</dbReference>
<dbReference type="SUPFAM" id="SSF53335">
    <property type="entry name" value="S-adenosyl-L-methionine-dependent methyltransferases"/>
    <property type="match status" value="1"/>
</dbReference>
<dbReference type="Gene3D" id="1.10.8.10">
    <property type="entry name" value="DNA helicase RuvA subunit, C-terminal domain"/>
    <property type="match status" value="1"/>
</dbReference>
<dbReference type="AlphaFoldDB" id="A0A9X3B915"/>
<keyword evidence="9" id="KW-1185">Reference proteome</keyword>
<sequence>MTQNRGDMNFPPAGTLGALLRLAKQRLGEAGVEDPGLEARLLVEHFTATTRTDAIASPERPVDAEAVRKVEAAIGRRIAGEPVHRILGWREFYGLKLTLSPATLEPRPDTETLVDLVLPDARRIAAIRGRCRILDLGTGTGAIALALLSLVPEAEAVGTDISQEALETARRNAEINGCAARFDVLKSSWLDSVDGLFDLVLSNPPYIATEEIKTLEPSVREHDPVASLDGGPDGLEAYRAIAAGAHCHLTAGGLVGVETGHDQKAAVAAIFASHGYRTVKTARDLGGRDRAMVFALAQGG</sequence>
<organism evidence="8 9">
    <name type="scientific">Chelativorans petroleitrophicus</name>
    <dbReference type="NCBI Taxonomy" id="2975484"/>
    <lineage>
        <taxon>Bacteria</taxon>
        <taxon>Pseudomonadati</taxon>
        <taxon>Pseudomonadota</taxon>
        <taxon>Alphaproteobacteria</taxon>
        <taxon>Hyphomicrobiales</taxon>
        <taxon>Phyllobacteriaceae</taxon>
        <taxon>Chelativorans</taxon>
    </lineage>
</organism>
<dbReference type="GO" id="GO:0003676">
    <property type="term" value="F:nucleic acid binding"/>
    <property type="evidence" value="ECO:0007669"/>
    <property type="project" value="InterPro"/>
</dbReference>
<comment type="caution">
    <text evidence="8">The sequence shown here is derived from an EMBL/GenBank/DDBJ whole genome shotgun (WGS) entry which is preliminary data.</text>
</comment>